<evidence type="ECO:0000256" key="4">
    <source>
        <dbReference type="ARBA" id="ARBA00022679"/>
    </source>
</evidence>
<keyword evidence="9" id="KW-0812">Transmembrane</keyword>
<evidence type="ECO:0000256" key="1">
    <source>
        <dbReference type="ARBA" id="ARBA00000085"/>
    </source>
</evidence>
<evidence type="ECO:0000313" key="12">
    <source>
        <dbReference type="EMBL" id="GAA0248770.1"/>
    </source>
</evidence>
<organism evidence="12 13">
    <name type="scientific">Cryptosporangium japonicum</name>
    <dbReference type="NCBI Taxonomy" id="80872"/>
    <lineage>
        <taxon>Bacteria</taxon>
        <taxon>Bacillati</taxon>
        <taxon>Actinomycetota</taxon>
        <taxon>Actinomycetes</taxon>
        <taxon>Cryptosporangiales</taxon>
        <taxon>Cryptosporangiaceae</taxon>
        <taxon>Cryptosporangium</taxon>
    </lineage>
</organism>
<keyword evidence="13" id="KW-1185">Reference proteome</keyword>
<evidence type="ECO:0000256" key="8">
    <source>
        <dbReference type="ARBA" id="ARBA00023012"/>
    </source>
</evidence>
<dbReference type="Pfam" id="PF02518">
    <property type="entry name" value="HATPase_c"/>
    <property type="match status" value="1"/>
</dbReference>
<keyword evidence="5" id="KW-0547">Nucleotide-binding</keyword>
<dbReference type="InterPro" id="IPR050482">
    <property type="entry name" value="Sensor_HK_TwoCompSys"/>
</dbReference>
<dbReference type="InterPro" id="IPR011712">
    <property type="entry name" value="Sig_transdc_His_kin_sub3_dim/P"/>
</dbReference>
<gene>
    <name evidence="12" type="ORF">GCM10009539_37560</name>
</gene>
<comment type="caution">
    <text evidence="12">The sequence shown here is derived from an EMBL/GenBank/DDBJ whole genome shotgun (WGS) entry which is preliminary data.</text>
</comment>
<reference evidence="12 13" key="1">
    <citation type="journal article" date="2019" name="Int. J. Syst. Evol. Microbiol.">
        <title>The Global Catalogue of Microorganisms (GCM) 10K type strain sequencing project: providing services to taxonomists for standard genome sequencing and annotation.</title>
        <authorList>
            <consortium name="The Broad Institute Genomics Platform"/>
            <consortium name="The Broad Institute Genome Sequencing Center for Infectious Disease"/>
            <person name="Wu L."/>
            <person name="Ma J."/>
        </authorList>
    </citation>
    <scope>NUCLEOTIDE SEQUENCE [LARGE SCALE GENOMIC DNA]</scope>
    <source>
        <strain evidence="12 13">JCM 10425</strain>
    </source>
</reference>
<keyword evidence="7" id="KW-0067">ATP-binding</keyword>
<evidence type="ECO:0000256" key="9">
    <source>
        <dbReference type="SAM" id="Phobius"/>
    </source>
</evidence>
<evidence type="ECO:0000259" key="10">
    <source>
        <dbReference type="Pfam" id="PF02518"/>
    </source>
</evidence>
<feature type="transmembrane region" description="Helical" evidence="9">
    <location>
        <begin position="77"/>
        <end position="106"/>
    </location>
</feature>
<feature type="transmembrane region" description="Helical" evidence="9">
    <location>
        <begin position="118"/>
        <end position="135"/>
    </location>
</feature>
<keyword evidence="9" id="KW-0472">Membrane</keyword>
<keyword evidence="6" id="KW-0418">Kinase</keyword>
<dbReference type="PANTHER" id="PTHR24421">
    <property type="entry name" value="NITRATE/NITRITE SENSOR PROTEIN NARX-RELATED"/>
    <property type="match status" value="1"/>
</dbReference>
<dbReference type="SUPFAM" id="SSF55874">
    <property type="entry name" value="ATPase domain of HSP90 chaperone/DNA topoisomerase II/histidine kinase"/>
    <property type="match status" value="1"/>
</dbReference>
<dbReference type="PANTHER" id="PTHR24421:SF10">
    <property type="entry name" value="NITRATE_NITRITE SENSOR PROTEIN NARQ"/>
    <property type="match status" value="1"/>
</dbReference>
<evidence type="ECO:0000256" key="2">
    <source>
        <dbReference type="ARBA" id="ARBA00012438"/>
    </source>
</evidence>
<dbReference type="RefSeq" id="WP_344650123.1">
    <property type="nucleotide sequence ID" value="NZ_BAAAGX010000014.1"/>
</dbReference>
<dbReference type="EMBL" id="BAAAGX010000014">
    <property type="protein sequence ID" value="GAA0248770.1"/>
    <property type="molecule type" value="Genomic_DNA"/>
</dbReference>
<keyword evidence="8" id="KW-0902">Two-component regulatory system</keyword>
<dbReference type="CDD" id="cd16917">
    <property type="entry name" value="HATPase_UhpB-NarQ-NarX-like"/>
    <property type="match status" value="1"/>
</dbReference>
<keyword evidence="4" id="KW-0808">Transferase</keyword>
<accession>A0ABN0UFD1</accession>
<evidence type="ECO:0000256" key="6">
    <source>
        <dbReference type="ARBA" id="ARBA00022777"/>
    </source>
</evidence>
<dbReference type="InterPro" id="IPR003594">
    <property type="entry name" value="HATPase_dom"/>
</dbReference>
<proteinExistence type="predicted"/>
<evidence type="ECO:0000313" key="13">
    <source>
        <dbReference type="Proteomes" id="UP001500967"/>
    </source>
</evidence>
<keyword evidence="3" id="KW-0597">Phosphoprotein</keyword>
<dbReference type="Gene3D" id="1.20.5.1930">
    <property type="match status" value="1"/>
</dbReference>
<comment type="catalytic activity">
    <reaction evidence="1">
        <text>ATP + protein L-histidine = ADP + protein N-phospho-L-histidine.</text>
        <dbReference type="EC" id="2.7.13.3"/>
    </reaction>
</comment>
<sequence>MNRILWLVTAAAYGVLLLGAAGWTAALAGALFAVLTVLGTLVLPARSLPERVAFVVVQLGLGYLVFSSAGASAGATLLLIVLVVQAGLLLPLAGALAVAVVVPLAHLGMEWRGALREGLGTLTATLLAVAVTWLLRRERETRRALVTQAEELATTRERNRVARDIHDGLGHHLTVLQMQVRAGRALLPSDSARADAVLGQAEEQAREALGEVRRSVAALREPRVPLAARLARLGAEVDVDGVARSLPPDVEEALFRAAQEGLTNARKHARASSVSVVLGYRDGEVRLSVRDDGVGGAGRGPGGFGLVGLTERMAALGGTLTLESAPGAGTTLTVSAPA</sequence>
<dbReference type="InterPro" id="IPR036890">
    <property type="entry name" value="HATPase_C_sf"/>
</dbReference>
<evidence type="ECO:0000256" key="3">
    <source>
        <dbReference type="ARBA" id="ARBA00022553"/>
    </source>
</evidence>
<dbReference type="EC" id="2.7.13.3" evidence="2"/>
<dbReference type="Pfam" id="PF07730">
    <property type="entry name" value="HisKA_3"/>
    <property type="match status" value="1"/>
</dbReference>
<evidence type="ECO:0000259" key="11">
    <source>
        <dbReference type="Pfam" id="PF07730"/>
    </source>
</evidence>
<keyword evidence="9" id="KW-1133">Transmembrane helix</keyword>
<feature type="domain" description="Histidine kinase/HSP90-like ATPase" evidence="10">
    <location>
        <begin position="251"/>
        <end position="337"/>
    </location>
</feature>
<feature type="domain" description="Signal transduction histidine kinase subgroup 3 dimerisation and phosphoacceptor" evidence="11">
    <location>
        <begin position="157"/>
        <end position="222"/>
    </location>
</feature>
<dbReference type="Proteomes" id="UP001500967">
    <property type="component" value="Unassembled WGS sequence"/>
</dbReference>
<evidence type="ECO:0000256" key="5">
    <source>
        <dbReference type="ARBA" id="ARBA00022741"/>
    </source>
</evidence>
<protein>
    <recommendedName>
        <fullName evidence="2">histidine kinase</fullName>
        <ecNumber evidence="2">2.7.13.3</ecNumber>
    </recommendedName>
</protein>
<evidence type="ECO:0000256" key="7">
    <source>
        <dbReference type="ARBA" id="ARBA00022840"/>
    </source>
</evidence>
<name>A0ABN0UFD1_9ACTN</name>
<dbReference type="Gene3D" id="3.30.565.10">
    <property type="entry name" value="Histidine kinase-like ATPase, C-terminal domain"/>
    <property type="match status" value="1"/>
</dbReference>